<organism evidence="1 2">
    <name type="scientific">Saccharomyces uvarum</name>
    <name type="common">Yeast</name>
    <name type="synonym">Saccharomyces bayanus var. uvarum</name>
    <dbReference type="NCBI Taxonomy" id="230603"/>
    <lineage>
        <taxon>Eukaryota</taxon>
        <taxon>Fungi</taxon>
        <taxon>Dikarya</taxon>
        <taxon>Ascomycota</taxon>
        <taxon>Saccharomycotina</taxon>
        <taxon>Saccharomycetes</taxon>
        <taxon>Saccharomycetales</taxon>
        <taxon>Saccharomycetaceae</taxon>
        <taxon>Saccharomyces</taxon>
    </lineage>
</organism>
<name>A0AA35J0K0_SACUV</name>
<reference evidence="1" key="1">
    <citation type="submission" date="2022-10" db="EMBL/GenBank/DDBJ databases">
        <authorList>
            <person name="Byrne P K."/>
        </authorList>
    </citation>
    <scope>NUCLEOTIDE SEQUENCE</scope>
    <source>
        <strain evidence="1">CBS7001</strain>
    </source>
</reference>
<dbReference type="EMBL" id="OX365921">
    <property type="protein sequence ID" value="CAI4044414.1"/>
    <property type="molecule type" value="Genomic_DNA"/>
</dbReference>
<gene>
    <name evidence="1" type="primary">SUVC10G1950</name>
    <name evidence="1" type="ORF">SUVC_10G1950</name>
</gene>
<protein>
    <submittedName>
        <fullName evidence="1">Uncharacterized protein</fullName>
    </submittedName>
</protein>
<accession>A0AA35J0K0</accession>
<sequence length="295" mass="32182">MDGTHRRRRRAMFVDCSGLESYTDINASFGKLVNTYCCFAASDCVGEQLAILKSLVPACYEVAALTTTDFASGRADGLTQKLLAMAMTLRQVADCLALIERCDSVVPVEVANPSSFEDGTMTPPLRRAYARLLDDWSYYMRRPMAGRTGWVGRLQQRLPWRRSRTVVIPMLYIGGTAESARDLGSVLRDCEVRHAGEAPLQLLWTSSPELAYATPAAYAGASSSASVSASTDAGQEDALLDVGSSSSMHDWSRYEFDFSSATDDDTVPGGRERKCVVQLEAVLGALATTDPLFQW</sequence>
<dbReference type="Proteomes" id="UP001162090">
    <property type="component" value="Chromosome 10"/>
</dbReference>
<evidence type="ECO:0000313" key="1">
    <source>
        <dbReference type="EMBL" id="CAI4044414.1"/>
    </source>
</evidence>
<evidence type="ECO:0000313" key="2">
    <source>
        <dbReference type="Proteomes" id="UP001162090"/>
    </source>
</evidence>
<dbReference type="AlphaFoldDB" id="A0AA35J0K0"/>
<proteinExistence type="predicted"/>